<dbReference type="InterPro" id="IPR001845">
    <property type="entry name" value="HTH_ArsR_DNA-bd_dom"/>
</dbReference>
<feature type="domain" description="HTH arsR-type" evidence="2">
    <location>
        <begin position="11"/>
        <end position="88"/>
    </location>
</feature>
<sequence>MDERRHLTDPGEIRALAHPVRQRIMRVLWSLRSATATEIADAVGESPANCSWHLRQLAKHGFVEETGEGRGRRRPWRPASRSLRWGGSTESGGAAAASDELSAVVMEEEFEGLRAWNTWRRTDPPEWQDVADFSQALAWLTVEELAEVQAEFVAIMTRYRDRERPPGARPIRMFAWAVPAEPMPADSKPAEPMS</sequence>
<organism evidence="3 4">
    <name type="scientific">Actinomadura fibrosa</name>
    <dbReference type="NCBI Taxonomy" id="111802"/>
    <lineage>
        <taxon>Bacteria</taxon>
        <taxon>Bacillati</taxon>
        <taxon>Actinomycetota</taxon>
        <taxon>Actinomycetes</taxon>
        <taxon>Streptosporangiales</taxon>
        <taxon>Thermomonosporaceae</taxon>
        <taxon>Actinomadura</taxon>
    </lineage>
</organism>
<keyword evidence="4" id="KW-1185">Reference proteome</keyword>
<dbReference type="EMBL" id="JBHTGP010000013">
    <property type="protein sequence ID" value="MFD0688021.1"/>
    <property type="molecule type" value="Genomic_DNA"/>
</dbReference>
<dbReference type="SUPFAM" id="SSF46785">
    <property type="entry name" value="Winged helix' DNA-binding domain"/>
    <property type="match status" value="1"/>
</dbReference>
<reference evidence="4" key="1">
    <citation type="journal article" date="2019" name="Int. J. Syst. Evol. Microbiol.">
        <title>The Global Catalogue of Microorganisms (GCM) 10K type strain sequencing project: providing services to taxonomists for standard genome sequencing and annotation.</title>
        <authorList>
            <consortium name="The Broad Institute Genomics Platform"/>
            <consortium name="The Broad Institute Genome Sequencing Center for Infectious Disease"/>
            <person name="Wu L."/>
            <person name="Ma J."/>
        </authorList>
    </citation>
    <scope>NUCLEOTIDE SEQUENCE [LARGE SCALE GENOMIC DNA]</scope>
    <source>
        <strain evidence="4">JCM 9371</strain>
    </source>
</reference>
<dbReference type="InterPro" id="IPR036388">
    <property type="entry name" value="WH-like_DNA-bd_sf"/>
</dbReference>
<gene>
    <name evidence="3" type="ORF">ACFQZM_26245</name>
</gene>
<proteinExistence type="predicted"/>
<comment type="caution">
    <text evidence="3">The sequence shown here is derived from an EMBL/GenBank/DDBJ whole genome shotgun (WGS) entry which is preliminary data.</text>
</comment>
<name>A0ABW2XNQ3_9ACTN</name>
<dbReference type="RefSeq" id="WP_131756367.1">
    <property type="nucleotide sequence ID" value="NZ_CAACUY010000015.1"/>
</dbReference>
<dbReference type="InterPro" id="IPR011991">
    <property type="entry name" value="ArsR-like_HTH"/>
</dbReference>
<dbReference type="SMART" id="SM00418">
    <property type="entry name" value="HTH_ARSR"/>
    <property type="match status" value="1"/>
</dbReference>
<evidence type="ECO:0000256" key="1">
    <source>
        <dbReference type="SAM" id="MobiDB-lite"/>
    </source>
</evidence>
<evidence type="ECO:0000259" key="2">
    <source>
        <dbReference type="SMART" id="SM00418"/>
    </source>
</evidence>
<protein>
    <submittedName>
        <fullName evidence="3">Winged helix-turn-helix domain-containing protein</fullName>
    </submittedName>
</protein>
<dbReference type="InterPro" id="IPR036390">
    <property type="entry name" value="WH_DNA-bd_sf"/>
</dbReference>
<evidence type="ECO:0000313" key="4">
    <source>
        <dbReference type="Proteomes" id="UP001597063"/>
    </source>
</evidence>
<dbReference type="Pfam" id="PF12840">
    <property type="entry name" value="HTH_20"/>
    <property type="match status" value="1"/>
</dbReference>
<feature type="compositionally biased region" description="Low complexity" evidence="1">
    <location>
        <begin position="77"/>
        <end position="94"/>
    </location>
</feature>
<dbReference type="Gene3D" id="1.10.10.10">
    <property type="entry name" value="Winged helix-like DNA-binding domain superfamily/Winged helix DNA-binding domain"/>
    <property type="match status" value="1"/>
</dbReference>
<feature type="region of interest" description="Disordered" evidence="1">
    <location>
        <begin position="65"/>
        <end position="94"/>
    </location>
</feature>
<evidence type="ECO:0000313" key="3">
    <source>
        <dbReference type="EMBL" id="MFD0688021.1"/>
    </source>
</evidence>
<dbReference type="CDD" id="cd00090">
    <property type="entry name" value="HTH_ARSR"/>
    <property type="match status" value="1"/>
</dbReference>
<dbReference type="Proteomes" id="UP001597063">
    <property type="component" value="Unassembled WGS sequence"/>
</dbReference>
<accession>A0ABW2XNQ3</accession>